<feature type="domain" description="O-methyltransferase C-terminal" evidence="4">
    <location>
        <begin position="236"/>
        <end position="438"/>
    </location>
</feature>
<dbReference type="InterPro" id="IPR016461">
    <property type="entry name" value="COMT-like"/>
</dbReference>
<dbReference type="PANTHER" id="PTHR43712:SF5">
    <property type="entry name" value="O-METHYLTRANSFERASE ASQN-RELATED"/>
    <property type="match status" value="1"/>
</dbReference>
<dbReference type="InterPro" id="IPR036390">
    <property type="entry name" value="WH_DNA-bd_sf"/>
</dbReference>
<evidence type="ECO:0000313" key="6">
    <source>
        <dbReference type="Proteomes" id="UP001390339"/>
    </source>
</evidence>
<dbReference type="PROSITE" id="PS51683">
    <property type="entry name" value="SAM_OMT_II"/>
    <property type="match status" value="1"/>
</dbReference>
<dbReference type="Gene3D" id="3.40.50.150">
    <property type="entry name" value="Vaccinia Virus protein VP39"/>
    <property type="match status" value="1"/>
</dbReference>
<name>A0ABR2I9D8_9PEZI</name>
<dbReference type="Proteomes" id="UP001390339">
    <property type="component" value="Unassembled WGS sequence"/>
</dbReference>
<keyword evidence="6" id="KW-1185">Reference proteome</keyword>
<sequence>MVIPACPTPPPPYLHIHNRSTILTPVLCVPVFSGTHLSTFSSIMSTTRIVELSSRIAANTAKLNDYLVSNNLPTLSFDINAPTESLISKENTELEAARVAVIDDTQELRNLMLGPREYLMSFTHDELISQQAIVRFRLAQAIPVGGEATFAEIAATCGLTETLTRQFLRHAIVKGIFTETRRGVVAHNAVSRLIVEDEVMRDWVGAGSDDLWQGAAHTCEAIAKYPGSQEPNETGFALANGSNKSVYEIFAENPERARRFGNAMRAFLEGTGYEVSHVVNGYPWADHGNGLVVDVGGSQGFISFALARQFPTMEFIVQDLQSVVEPAKSAVPADLASRVQFMAHDFLTEQPVQGADVYFFRWILHNWSDKYSIKILQNLIPALKNGAKIVINDNVLPEPGVMSNWQETRLRSMDLTMTEIQNSHERELDDWKQIIQAASPGLVFQWAKQPPGSNLWLIVVEWQGI</sequence>
<evidence type="ECO:0000256" key="2">
    <source>
        <dbReference type="ARBA" id="ARBA00022679"/>
    </source>
</evidence>
<dbReference type="SUPFAM" id="SSF46785">
    <property type="entry name" value="Winged helix' DNA-binding domain"/>
    <property type="match status" value="1"/>
</dbReference>
<protein>
    <submittedName>
        <fullName evidence="5">S-adenosyl-L-methionine-dependent methyltransferase</fullName>
    </submittedName>
</protein>
<dbReference type="GO" id="GO:0008168">
    <property type="term" value="F:methyltransferase activity"/>
    <property type="evidence" value="ECO:0007669"/>
    <property type="project" value="UniProtKB-KW"/>
</dbReference>
<dbReference type="PANTHER" id="PTHR43712">
    <property type="entry name" value="PUTATIVE (AFU_ORTHOLOGUE AFUA_4G14580)-RELATED"/>
    <property type="match status" value="1"/>
</dbReference>
<keyword evidence="3" id="KW-0949">S-adenosyl-L-methionine</keyword>
<dbReference type="InterPro" id="IPR001077">
    <property type="entry name" value="COMT_C"/>
</dbReference>
<dbReference type="InterPro" id="IPR036388">
    <property type="entry name" value="WH-like_DNA-bd_sf"/>
</dbReference>
<keyword evidence="1 5" id="KW-0489">Methyltransferase</keyword>
<gene>
    <name evidence="5" type="ORF">PGQ11_010332</name>
</gene>
<dbReference type="SUPFAM" id="SSF53335">
    <property type="entry name" value="S-adenosyl-L-methionine-dependent methyltransferases"/>
    <property type="match status" value="1"/>
</dbReference>
<proteinExistence type="predicted"/>
<accession>A0ABR2I9D8</accession>
<dbReference type="Gene3D" id="1.10.10.10">
    <property type="entry name" value="Winged helix-like DNA-binding domain superfamily/Winged helix DNA-binding domain"/>
    <property type="match status" value="1"/>
</dbReference>
<keyword evidence="2" id="KW-0808">Transferase</keyword>
<organism evidence="5 6">
    <name type="scientific">Apiospora arundinis</name>
    <dbReference type="NCBI Taxonomy" id="335852"/>
    <lineage>
        <taxon>Eukaryota</taxon>
        <taxon>Fungi</taxon>
        <taxon>Dikarya</taxon>
        <taxon>Ascomycota</taxon>
        <taxon>Pezizomycotina</taxon>
        <taxon>Sordariomycetes</taxon>
        <taxon>Xylariomycetidae</taxon>
        <taxon>Amphisphaeriales</taxon>
        <taxon>Apiosporaceae</taxon>
        <taxon>Apiospora</taxon>
    </lineage>
</organism>
<evidence type="ECO:0000256" key="3">
    <source>
        <dbReference type="ARBA" id="ARBA00022691"/>
    </source>
</evidence>
<dbReference type="GO" id="GO:0032259">
    <property type="term" value="P:methylation"/>
    <property type="evidence" value="ECO:0007669"/>
    <property type="project" value="UniProtKB-KW"/>
</dbReference>
<dbReference type="Pfam" id="PF00891">
    <property type="entry name" value="Methyltransf_2"/>
    <property type="match status" value="1"/>
</dbReference>
<evidence type="ECO:0000259" key="4">
    <source>
        <dbReference type="Pfam" id="PF00891"/>
    </source>
</evidence>
<evidence type="ECO:0000313" key="5">
    <source>
        <dbReference type="EMBL" id="KAK8859598.1"/>
    </source>
</evidence>
<comment type="caution">
    <text evidence="5">The sequence shown here is derived from an EMBL/GenBank/DDBJ whole genome shotgun (WGS) entry which is preliminary data.</text>
</comment>
<evidence type="ECO:0000256" key="1">
    <source>
        <dbReference type="ARBA" id="ARBA00022603"/>
    </source>
</evidence>
<dbReference type="EMBL" id="JAPCWZ010000006">
    <property type="protein sequence ID" value="KAK8859598.1"/>
    <property type="molecule type" value="Genomic_DNA"/>
</dbReference>
<dbReference type="InterPro" id="IPR029063">
    <property type="entry name" value="SAM-dependent_MTases_sf"/>
</dbReference>
<reference evidence="5 6" key="1">
    <citation type="journal article" date="2024" name="IMA Fungus">
        <title>Apiospora arundinis, a panoply of carbohydrate-active enzymes and secondary metabolites.</title>
        <authorList>
            <person name="Sorensen T."/>
            <person name="Petersen C."/>
            <person name="Muurmann A.T."/>
            <person name="Christiansen J.V."/>
            <person name="Brundto M.L."/>
            <person name="Overgaard C.K."/>
            <person name="Boysen A.T."/>
            <person name="Wollenberg R.D."/>
            <person name="Larsen T.O."/>
            <person name="Sorensen J.L."/>
            <person name="Nielsen K.L."/>
            <person name="Sondergaard T.E."/>
        </authorList>
    </citation>
    <scope>NUCLEOTIDE SEQUENCE [LARGE SCALE GENOMIC DNA]</scope>
    <source>
        <strain evidence="5 6">AAU 773</strain>
    </source>
</reference>